<gene>
    <name evidence="4" type="ORF">A9179_21370</name>
</gene>
<dbReference type="Pfam" id="PF00903">
    <property type="entry name" value="Glyoxalase"/>
    <property type="match status" value="1"/>
</dbReference>
<dbReference type="RefSeq" id="WP_187808271.1">
    <property type="nucleotide sequence ID" value="NZ_LZEU01000001.1"/>
</dbReference>
<dbReference type="Gene3D" id="3.10.180.10">
    <property type="entry name" value="2,3-Dihydroxybiphenyl 1,2-Dioxygenase, domain 1"/>
    <property type="match status" value="2"/>
</dbReference>
<dbReference type="InterPro" id="IPR029068">
    <property type="entry name" value="Glyas_Bleomycin-R_OHBP_Dase"/>
</dbReference>
<keyword evidence="1" id="KW-0479">Metal-binding</keyword>
<keyword evidence="5" id="KW-1185">Reference proteome</keyword>
<evidence type="ECO:0000313" key="5">
    <source>
        <dbReference type="Proteomes" id="UP000744555"/>
    </source>
</evidence>
<accession>A0ABR7S8T9</accession>
<protein>
    <submittedName>
        <fullName evidence="4">Glyoxalase</fullName>
    </submittedName>
</protein>
<feature type="domain" description="VOC" evidence="3">
    <location>
        <begin position="27"/>
        <end position="134"/>
    </location>
</feature>
<evidence type="ECO:0000259" key="3">
    <source>
        <dbReference type="PROSITE" id="PS51819"/>
    </source>
</evidence>
<evidence type="ECO:0000256" key="2">
    <source>
        <dbReference type="SAM" id="MobiDB-lite"/>
    </source>
</evidence>
<dbReference type="Proteomes" id="UP000744555">
    <property type="component" value="Unassembled WGS sequence"/>
</dbReference>
<reference evidence="4 5" key="1">
    <citation type="submission" date="2016-06" db="EMBL/GenBank/DDBJ databases">
        <authorList>
            <person name="Ramos C."/>
            <person name="Pintado A."/>
            <person name="Crespo-Gomez J.I."/>
        </authorList>
    </citation>
    <scope>NUCLEOTIDE SEQUENCE [LARGE SCALE GENOMIC DNA]</scope>
    <source>
        <strain evidence="4 5">AVO110</strain>
    </source>
</reference>
<proteinExistence type="predicted"/>
<dbReference type="EMBL" id="LZEU01000001">
    <property type="protein sequence ID" value="MBC9252823.1"/>
    <property type="molecule type" value="Genomic_DNA"/>
</dbReference>
<evidence type="ECO:0000313" key="4">
    <source>
        <dbReference type="EMBL" id="MBC9252823.1"/>
    </source>
</evidence>
<comment type="caution">
    <text evidence="4">The sequence shown here is derived from an EMBL/GenBank/DDBJ whole genome shotgun (WGS) entry which is preliminary data.</text>
</comment>
<dbReference type="InterPro" id="IPR037523">
    <property type="entry name" value="VOC_core"/>
</dbReference>
<dbReference type="PROSITE" id="PS51819">
    <property type="entry name" value="VOC"/>
    <property type="match status" value="2"/>
</dbReference>
<feature type="compositionally biased region" description="Polar residues" evidence="2">
    <location>
        <begin position="1"/>
        <end position="14"/>
    </location>
</feature>
<dbReference type="CDD" id="cd07257">
    <property type="entry name" value="THT_oxygenase_C"/>
    <property type="match status" value="1"/>
</dbReference>
<organism evidence="4 5">
    <name type="scientific">Aquipseudomonas alcaligenes</name>
    <name type="common">Pseudomonas alcaligenes</name>
    <dbReference type="NCBI Taxonomy" id="43263"/>
    <lineage>
        <taxon>Bacteria</taxon>
        <taxon>Pseudomonadati</taxon>
        <taxon>Pseudomonadota</taxon>
        <taxon>Gammaproteobacteria</taxon>
        <taxon>Pseudomonadales</taxon>
        <taxon>Pseudomonadaceae</taxon>
        <taxon>Aquipseudomonas</taxon>
    </lineage>
</organism>
<dbReference type="InterPro" id="IPR004360">
    <property type="entry name" value="Glyas_Fos-R_dOase_dom"/>
</dbReference>
<dbReference type="PANTHER" id="PTHR43048:SF3">
    <property type="entry name" value="METHYLMALONYL-COA EPIMERASE, MITOCHONDRIAL"/>
    <property type="match status" value="1"/>
</dbReference>
<feature type="domain" description="VOC" evidence="3">
    <location>
        <begin position="173"/>
        <end position="296"/>
    </location>
</feature>
<dbReference type="SUPFAM" id="SSF54593">
    <property type="entry name" value="Glyoxalase/Bleomycin resistance protein/Dihydroxybiphenyl dioxygenase"/>
    <property type="match status" value="1"/>
</dbReference>
<dbReference type="PANTHER" id="PTHR43048">
    <property type="entry name" value="METHYLMALONYL-COA EPIMERASE"/>
    <property type="match status" value="1"/>
</dbReference>
<feature type="region of interest" description="Disordered" evidence="2">
    <location>
        <begin position="1"/>
        <end position="20"/>
    </location>
</feature>
<dbReference type="InterPro" id="IPR051785">
    <property type="entry name" value="MMCE/EMCE_epimerase"/>
</dbReference>
<name>A0ABR7S8T9_AQUAC</name>
<evidence type="ECO:0000256" key="1">
    <source>
        <dbReference type="ARBA" id="ARBA00022723"/>
    </source>
</evidence>
<sequence length="363" mass="40748">MSAPESSPKLTTPQPARHPAPTVKAQALQHLIFERPDLDATSEFLTDFGLRVCRDDGETLYLRGTASGPYCYRAHRGPTARFLGFGFQVQSMEDLERLSRIPGATAIEPVTHPGQGLCVRLVDPNGFIVEAVFDQQVGEVLPHRQALQWNFVDQHQRINATQRSPAEPPEVVRLGHVVIEVADYQATCAWYTRHFGLIPSDVQVLPDGSPIVSFMRLDLGETPADHHTLAIAQGFMATYSHSAFEVVDADAVGMGQRVLQERGWQHAWGIGRHILGSQIFDYWQDPWGDKHEHYCDGDLFTAEHPTGVHLVSSEAMAQWGQRLPRSFTRPKINLANLRALFRNLRRSPDLTLRKLLILKRLFG</sequence>